<sequence>MRAHKDQDDSAGKVAELLDGHVREWRQLCEQAATDAGAERACFVFFHHQARGVSRVLGRRLRGWRESHYLAVWRQRGFYCGLSATELQLDSPACFMAVPVVRGSQRGLLLLEFAAPPAPLTEERRQRLDTLARHGALLWRETELDARQLQLDESSGRLLSRLKTLFMHVPILINGFNTQGHCILWNDECARVFGRTFDELREHPAPIELFYPDPEECRRVIATFRELKGSEFREWHPVDSRGRRLTTLWANIMLPNGDMICVGHDITEQRALESQQRLAASVFEASYDGIMLTDAENRVVHINPSFTRITGYSPDDMVARVATLFEQDREGAEAPPLPAGPDTPDHWQGECTIRRRNGSRCALLLSVSVIRDDKGRVQHHAIILTDISHIKRHEAELRQRALYDPLTRIPNRQLFSELLERAMAAAGRGDTMLAVCYLDLDGFKQVNDSLGHAAGDRLLVEMGRRMALVIRSCDVVARLGGDEFALMITGLHQPLECTEILDRVLAVIDTPVRLDGHQARVTASIGVAVYPQDAGDGQTLLRYADKAMYEAKKQGKHRHVFFEPGLHSQDQERHRLYEELHRALVSGEFLLHYQPKIDLFSRHMMGVEALLRWQHPHRGMLTPAEFLPAVLDSDMEFELGQWVIRRLLQQMTAWLEAGQDYHASFNVSAGQLLHDDFYCNLKYLLGLYPAVEPARLELEFQESAVGGDVQRVAGVLERCRRLGLTISLDNFGAGHASLVHLNRLPVDIIKIDRRFITDLLTSPTDASMVEGVVQLAAALRMVVVAEGMEQPELGERLQQLGCHYVQGYGISHPMPADAIADWLREWNRQLPLQ</sequence>
<dbReference type="InterPro" id="IPR000014">
    <property type="entry name" value="PAS"/>
</dbReference>
<keyword evidence="6" id="KW-1185">Reference proteome</keyword>
<dbReference type="InterPro" id="IPR000700">
    <property type="entry name" value="PAS-assoc_C"/>
</dbReference>
<dbReference type="Proteomes" id="UP001223802">
    <property type="component" value="Chromosome"/>
</dbReference>
<dbReference type="SMART" id="SM00086">
    <property type="entry name" value="PAC"/>
    <property type="match status" value="1"/>
</dbReference>
<feature type="domain" description="EAL" evidence="3">
    <location>
        <begin position="573"/>
        <end position="827"/>
    </location>
</feature>
<protein>
    <submittedName>
        <fullName evidence="5">EAL domain-containing protein</fullName>
    </submittedName>
</protein>
<dbReference type="SUPFAM" id="SSF141868">
    <property type="entry name" value="EAL domain-like"/>
    <property type="match status" value="1"/>
</dbReference>
<proteinExistence type="predicted"/>
<dbReference type="SMART" id="SM00091">
    <property type="entry name" value="PAS"/>
    <property type="match status" value="2"/>
</dbReference>
<dbReference type="InterPro" id="IPR035965">
    <property type="entry name" value="PAS-like_dom_sf"/>
</dbReference>
<dbReference type="InterPro" id="IPR000160">
    <property type="entry name" value="GGDEF_dom"/>
</dbReference>
<organism evidence="5 6">
    <name type="scientific">Oceanimonas pelagia</name>
    <dbReference type="NCBI Taxonomy" id="3028314"/>
    <lineage>
        <taxon>Bacteria</taxon>
        <taxon>Pseudomonadati</taxon>
        <taxon>Pseudomonadota</taxon>
        <taxon>Gammaproteobacteria</taxon>
        <taxon>Aeromonadales</taxon>
        <taxon>Aeromonadaceae</taxon>
        <taxon>Oceanimonas</taxon>
    </lineage>
</organism>
<dbReference type="InterPro" id="IPR001633">
    <property type="entry name" value="EAL_dom"/>
</dbReference>
<dbReference type="RefSeq" id="WP_306762014.1">
    <property type="nucleotide sequence ID" value="NZ_CP118224.1"/>
</dbReference>
<dbReference type="InterPro" id="IPR052155">
    <property type="entry name" value="Biofilm_reg_signaling"/>
</dbReference>
<dbReference type="SMART" id="SM00052">
    <property type="entry name" value="EAL"/>
    <property type="match status" value="1"/>
</dbReference>
<accession>A0AA50KPH2</accession>
<dbReference type="PANTHER" id="PTHR44757:SF2">
    <property type="entry name" value="BIOFILM ARCHITECTURE MAINTENANCE PROTEIN MBAA"/>
    <property type="match status" value="1"/>
</dbReference>
<dbReference type="NCBIfam" id="TIGR00229">
    <property type="entry name" value="sensory_box"/>
    <property type="match status" value="2"/>
</dbReference>
<dbReference type="InterPro" id="IPR001610">
    <property type="entry name" value="PAC"/>
</dbReference>
<dbReference type="CDD" id="cd00130">
    <property type="entry name" value="PAS"/>
    <property type="match status" value="2"/>
</dbReference>
<feature type="domain" description="PAC" evidence="2">
    <location>
        <begin position="347"/>
        <end position="399"/>
    </location>
</feature>
<dbReference type="Pfam" id="PF00990">
    <property type="entry name" value="GGDEF"/>
    <property type="match status" value="1"/>
</dbReference>
<dbReference type="NCBIfam" id="TIGR00254">
    <property type="entry name" value="GGDEF"/>
    <property type="match status" value="1"/>
</dbReference>
<dbReference type="CDD" id="cd01948">
    <property type="entry name" value="EAL"/>
    <property type="match status" value="1"/>
</dbReference>
<evidence type="ECO:0000259" key="2">
    <source>
        <dbReference type="PROSITE" id="PS50113"/>
    </source>
</evidence>
<dbReference type="SMART" id="SM00267">
    <property type="entry name" value="GGDEF"/>
    <property type="match status" value="1"/>
</dbReference>
<dbReference type="InterPro" id="IPR043128">
    <property type="entry name" value="Rev_trsase/Diguanyl_cyclase"/>
</dbReference>
<evidence type="ECO:0000259" key="4">
    <source>
        <dbReference type="PROSITE" id="PS50887"/>
    </source>
</evidence>
<dbReference type="PROSITE" id="PS50887">
    <property type="entry name" value="GGDEF"/>
    <property type="match status" value="1"/>
</dbReference>
<dbReference type="Gene3D" id="3.30.450.20">
    <property type="entry name" value="PAS domain"/>
    <property type="match status" value="2"/>
</dbReference>
<dbReference type="AlphaFoldDB" id="A0AA50KPH2"/>
<reference evidence="5 6" key="1">
    <citation type="submission" date="2023-02" db="EMBL/GenBank/DDBJ databases">
        <title>Complete genome sequence of a novel bacterium Oceanimonas sp. NTOU-MSR1 isolated from marine coast sediment.</title>
        <authorList>
            <person name="Yang H.-T."/>
            <person name="Chen Y.-L."/>
            <person name="Ho Y.-N."/>
        </authorList>
    </citation>
    <scope>NUCLEOTIDE SEQUENCE [LARGE SCALE GENOMIC DNA]</scope>
    <source>
        <strain evidence="5 6">NTOU-MSR1</strain>
    </source>
</reference>
<dbReference type="EMBL" id="CP118224">
    <property type="protein sequence ID" value="WMC10737.1"/>
    <property type="molecule type" value="Genomic_DNA"/>
</dbReference>
<dbReference type="KEGG" id="ope:PU634_16970"/>
<dbReference type="SUPFAM" id="SSF55785">
    <property type="entry name" value="PYP-like sensor domain (PAS domain)"/>
    <property type="match status" value="2"/>
</dbReference>
<dbReference type="PROSITE" id="PS50113">
    <property type="entry name" value="PAC"/>
    <property type="match status" value="1"/>
</dbReference>
<gene>
    <name evidence="5" type="ORF">PU634_16970</name>
</gene>
<evidence type="ECO:0000259" key="3">
    <source>
        <dbReference type="PROSITE" id="PS50883"/>
    </source>
</evidence>
<evidence type="ECO:0000313" key="6">
    <source>
        <dbReference type="Proteomes" id="UP001223802"/>
    </source>
</evidence>
<name>A0AA50KPH2_9GAMM</name>
<feature type="domain" description="PAS" evidence="1">
    <location>
        <begin position="275"/>
        <end position="320"/>
    </location>
</feature>
<dbReference type="SUPFAM" id="SSF55073">
    <property type="entry name" value="Nucleotide cyclase"/>
    <property type="match status" value="1"/>
</dbReference>
<dbReference type="Pfam" id="PF00563">
    <property type="entry name" value="EAL"/>
    <property type="match status" value="1"/>
</dbReference>
<dbReference type="PROSITE" id="PS50112">
    <property type="entry name" value="PAS"/>
    <property type="match status" value="1"/>
</dbReference>
<feature type="domain" description="GGDEF" evidence="4">
    <location>
        <begin position="431"/>
        <end position="564"/>
    </location>
</feature>
<evidence type="ECO:0000259" key="1">
    <source>
        <dbReference type="PROSITE" id="PS50112"/>
    </source>
</evidence>
<dbReference type="CDD" id="cd01949">
    <property type="entry name" value="GGDEF"/>
    <property type="match status" value="1"/>
</dbReference>
<evidence type="ECO:0000313" key="5">
    <source>
        <dbReference type="EMBL" id="WMC10737.1"/>
    </source>
</evidence>
<dbReference type="PANTHER" id="PTHR44757">
    <property type="entry name" value="DIGUANYLATE CYCLASE DGCP"/>
    <property type="match status" value="1"/>
</dbReference>
<dbReference type="InterPro" id="IPR035919">
    <property type="entry name" value="EAL_sf"/>
</dbReference>
<dbReference type="Pfam" id="PF13426">
    <property type="entry name" value="PAS_9"/>
    <property type="match status" value="1"/>
</dbReference>
<dbReference type="InterPro" id="IPR029787">
    <property type="entry name" value="Nucleotide_cyclase"/>
</dbReference>
<dbReference type="PROSITE" id="PS50883">
    <property type="entry name" value="EAL"/>
    <property type="match status" value="1"/>
</dbReference>
<dbReference type="Gene3D" id="3.20.20.450">
    <property type="entry name" value="EAL domain"/>
    <property type="match status" value="1"/>
</dbReference>
<dbReference type="Gene3D" id="3.30.70.270">
    <property type="match status" value="1"/>
</dbReference>